<evidence type="ECO:0000313" key="2">
    <source>
        <dbReference type="Proteomes" id="UP001596044"/>
    </source>
</evidence>
<name>A0ABW0KJU5_9BACL</name>
<dbReference type="EMBL" id="JBHSMJ010000065">
    <property type="protein sequence ID" value="MFC5453176.1"/>
    <property type="molecule type" value="Genomic_DNA"/>
</dbReference>
<proteinExistence type="predicted"/>
<organism evidence="1 2">
    <name type="scientific">Paenibacillus aestuarii</name>
    <dbReference type="NCBI Taxonomy" id="516965"/>
    <lineage>
        <taxon>Bacteria</taxon>
        <taxon>Bacillati</taxon>
        <taxon>Bacillota</taxon>
        <taxon>Bacilli</taxon>
        <taxon>Bacillales</taxon>
        <taxon>Paenibacillaceae</taxon>
        <taxon>Paenibacillus</taxon>
    </lineage>
</organism>
<protein>
    <submittedName>
        <fullName evidence="1">Uncharacterized protein</fullName>
    </submittedName>
</protein>
<dbReference type="RefSeq" id="WP_270879423.1">
    <property type="nucleotide sequence ID" value="NZ_JAQFVF010000023.1"/>
</dbReference>
<comment type="caution">
    <text evidence="1">The sequence shown here is derived from an EMBL/GenBank/DDBJ whole genome shotgun (WGS) entry which is preliminary data.</text>
</comment>
<dbReference type="Proteomes" id="UP001596044">
    <property type="component" value="Unassembled WGS sequence"/>
</dbReference>
<sequence>MLFTWWREQRGNPAAGRIKGHRWTRRYLRGGASSRAPCLT</sequence>
<evidence type="ECO:0000313" key="1">
    <source>
        <dbReference type="EMBL" id="MFC5453176.1"/>
    </source>
</evidence>
<gene>
    <name evidence="1" type="ORF">ACFPOG_33710</name>
</gene>
<reference evidence="2" key="1">
    <citation type="journal article" date="2019" name="Int. J. Syst. Evol. Microbiol.">
        <title>The Global Catalogue of Microorganisms (GCM) 10K type strain sequencing project: providing services to taxonomists for standard genome sequencing and annotation.</title>
        <authorList>
            <consortium name="The Broad Institute Genomics Platform"/>
            <consortium name="The Broad Institute Genome Sequencing Center for Infectious Disease"/>
            <person name="Wu L."/>
            <person name="Ma J."/>
        </authorList>
    </citation>
    <scope>NUCLEOTIDE SEQUENCE [LARGE SCALE GENOMIC DNA]</scope>
    <source>
        <strain evidence="2">KACC 11904</strain>
    </source>
</reference>
<keyword evidence="2" id="KW-1185">Reference proteome</keyword>
<accession>A0ABW0KJU5</accession>